<organism evidence="3 4">
    <name type="scientific">Streptomyces glaucus</name>
    <dbReference type="NCBI Taxonomy" id="284029"/>
    <lineage>
        <taxon>Bacteria</taxon>
        <taxon>Bacillati</taxon>
        <taxon>Actinomycetota</taxon>
        <taxon>Actinomycetes</taxon>
        <taxon>Kitasatosporales</taxon>
        <taxon>Streptomycetaceae</taxon>
        <taxon>Streptomyces</taxon>
    </lineage>
</organism>
<evidence type="ECO:0000256" key="1">
    <source>
        <dbReference type="SAM" id="Coils"/>
    </source>
</evidence>
<sequence>MTTSATVRPTTPPTVWLARGRHLGSAAEDVVRRTLHGLKESRTIDDFLQPPEAEDPQERVFEARWTVPEAVTVRARLTLADASGGGQEWTLVAEAEQPWDPAWPSPATMFWPGDPDATWDRDAVTGLRFRGINRLPEDDRKIRRVLRDSVRSPWNIHVVVHEAMTPDHRGRIPLADHLPPGLCHRVVEHRAAPHQLRVVNWALRDHGVQLPRGGAVVLPGTPAPSGYDAGDFAVRTVFLDGSAPAELIAAVARFAALDRPLPEDGEAALTALREEWRLLTLAEELERERKLVAMYAEALEAMTRSRDLYREAAERANEALAAYREAAPAVPGRPSGPASPLRQLTRRLEKLRDSAKALRPAPVEGVGAREGEGPRAEDDAGTRPARTGG</sequence>
<evidence type="ECO:0008006" key="5">
    <source>
        <dbReference type="Google" id="ProtNLM"/>
    </source>
</evidence>
<dbReference type="EMBL" id="BAAATK010000088">
    <property type="protein sequence ID" value="GAA2461017.1"/>
    <property type="molecule type" value="Genomic_DNA"/>
</dbReference>
<name>A0ABP5XRI4_9ACTN</name>
<reference evidence="4" key="1">
    <citation type="journal article" date="2019" name="Int. J. Syst. Evol. Microbiol.">
        <title>The Global Catalogue of Microorganisms (GCM) 10K type strain sequencing project: providing services to taxonomists for standard genome sequencing and annotation.</title>
        <authorList>
            <consortium name="The Broad Institute Genomics Platform"/>
            <consortium name="The Broad Institute Genome Sequencing Center for Infectious Disease"/>
            <person name="Wu L."/>
            <person name="Ma J."/>
        </authorList>
    </citation>
    <scope>NUCLEOTIDE SEQUENCE [LARGE SCALE GENOMIC DNA]</scope>
    <source>
        <strain evidence="4">JCM 6922</strain>
    </source>
</reference>
<proteinExistence type="predicted"/>
<feature type="region of interest" description="Disordered" evidence="2">
    <location>
        <begin position="352"/>
        <end position="389"/>
    </location>
</feature>
<evidence type="ECO:0000256" key="2">
    <source>
        <dbReference type="SAM" id="MobiDB-lite"/>
    </source>
</evidence>
<evidence type="ECO:0000313" key="3">
    <source>
        <dbReference type="EMBL" id="GAA2461017.1"/>
    </source>
</evidence>
<evidence type="ECO:0000313" key="4">
    <source>
        <dbReference type="Proteomes" id="UP001500460"/>
    </source>
</evidence>
<comment type="caution">
    <text evidence="3">The sequence shown here is derived from an EMBL/GenBank/DDBJ whole genome shotgun (WGS) entry which is preliminary data.</text>
</comment>
<feature type="coiled-coil region" evidence="1">
    <location>
        <begin position="299"/>
        <end position="326"/>
    </location>
</feature>
<keyword evidence="4" id="KW-1185">Reference proteome</keyword>
<gene>
    <name evidence="3" type="ORF">GCM10010421_63170</name>
</gene>
<accession>A0ABP5XRI4</accession>
<keyword evidence="1" id="KW-0175">Coiled coil</keyword>
<dbReference type="RefSeq" id="WP_344609754.1">
    <property type="nucleotide sequence ID" value="NZ_BAAATK010000088.1"/>
</dbReference>
<dbReference type="Proteomes" id="UP001500460">
    <property type="component" value="Unassembled WGS sequence"/>
</dbReference>
<protein>
    <recommendedName>
        <fullName evidence="5">PE-PGRS family protein</fullName>
    </recommendedName>
</protein>
<feature type="compositionally biased region" description="Basic and acidic residues" evidence="2">
    <location>
        <begin position="367"/>
        <end position="381"/>
    </location>
</feature>